<evidence type="ECO:0000256" key="1">
    <source>
        <dbReference type="ARBA" id="ARBA00022729"/>
    </source>
</evidence>
<evidence type="ECO:0000256" key="5">
    <source>
        <dbReference type="RuleBase" id="RU363034"/>
    </source>
</evidence>
<evidence type="ECO:0000313" key="9">
    <source>
        <dbReference type="Proteomes" id="UP001075354"/>
    </source>
</evidence>
<feature type="region of interest" description="Disordered" evidence="6">
    <location>
        <begin position="1"/>
        <end position="100"/>
    </location>
</feature>
<dbReference type="PROSITE" id="PS00134">
    <property type="entry name" value="TRYPSIN_HIS"/>
    <property type="match status" value="1"/>
</dbReference>
<proteinExistence type="inferred from homology"/>
<dbReference type="SMART" id="SM00020">
    <property type="entry name" value="Tryp_SPc"/>
    <property type="match status" value="1"/>
</dbReference>
<feature type="domain" description="Peptidase S1" evidence="7">
    <location>
        <begin position="127"/>
        <end position="385"/>
    </location>
</feature>
<dbReference type="PRINTS" id="PR00722">
    <property type="entry name" value="CHYMOTRYPSIN"/>
</dbReference>
<dbReference type="InterPro" id="IPR001254">
    <property type="entry name" value="Trypsin_dom"/>
</dbReference>
<dbReference type="PROSITE" id="PS00135">
    <property type="entry name" value="TRYPSIN_SER"/>
    <property type="match status" value="1"/>
</dbReference>
<keyword evidence="5" id="KW-0378">Hydrolase</keyword>
<evidence type="ECO:0000259" key="7">
    <source>
        <dbReference type="PROSITE" id="PS50240"/>
    </source>
</evidence>
<dbReference type="Pfam" id="PF00089">
    <property type="entry name" value="Trypsin"/>
    <property type="match status" value="1"/>
</dbReference>
<comment type="caution">
    <text evidence="8">The sequence shown here is derived from an EMBL/GenBank/DDBJ whole genome shotgun (WGS) entry which is preliminary data.</text>
</comment>
<dbReference type="InterPro" id="IPR018114">
    <property type="entry name" value="TRYPSIN_HIS"/>
</dbReference>
<feature type="compositionally biased region" description="Gly residues" evidence="6">
    <location>
        <begin position="45"/>
        <end position="56"/>
    </location>
</feature>
<dbReference type="FunFam" id="2.40.10.10:FF:000028">
    <property type="entry name" value="Serine protease easter"/>
    <property type="match status" value="1"/>
</dbReference>
<feature type="compositionally biased region" description="Polar residues" evidence="6">
    <location>
        <begin position="76"/>
        <end position="85"/>
    </location>
</feature>
<comment type="similarity">
    <text evidence="4">Belongs to the peptidase S1 family. CLIP subfamily.</text>
</comment>
<name>A0AAV7XU93_9NEOP</name>
<keyword evidence="5" id="KW-0720">Serine protease</keyword>
<keyword evidence="5" id="KW-0645">Protease</keyword>
<dbReference type="PANTHER" id="PTHR24256">
    <property type="entry name" value="TRYPTASE-RELATED"/>
    <property type="match status" value="1"/>
</dbReference>
<feature type="region of interest" description="Disordered" evidence="6">
    <location>
        <begin position="400"/>
        <end position="419"/>
    </location>
</feature>
<dbReference type="GO" id="GO:0006508">
    <property type="term" value="P:proteolysis"/>
    <property type="evidence" value="ECO:0007669"/>
    <property type="project" value="UniProtKB-KW"/>
</dbReference>
<reference evidence="8" key="1">
    <citation type="submission" date="2022-12" db="EMBL/GenBank/DDBJ databases">
        <title>Chromosome-level genome assembly of the bean flower thrips Megalurothrips usitatus.</title>
        <authorList>
            <person name="Ma L."/>
            <person name="Liu Q."/>
            <person name="Li H."/>
            <person name="Cai W."/>
        </authorList>
    </citation>
    <scope>NUCLEOTIDE SEQUENCE</scope>
    <source>
        <strain evidence="8">Cailab_2022a</strain>
    </source>
</reference>
<dbReference type="InterPro" id="IPR009003">
    <property type="entry name" value="Peptidase_S1_PA"/>
</dbReference>
<evidence type="ECO:0000256" key="6">
    <source>
        <dbReference type="SAM" id="MobiDB-lite"/>
    </source>
</evidence>
<evidence type="ECO:0000256" key="2">
    <source>
        <dbReference type="ARBA" id="ARBA00023157"/>
    </source>
</evidence>
<dbReference type="CDD" id="cd00190">
    <property type="entry name" value="Tryp_SPc"/>
    <property type="match status" value="1"/>
</dbReference>
<dbReference type="Proteomes" id="UP001075354">
    <property type="component" value="Chromosome 3"/>
</dbReference>
<dbReference type="InterPro" id="IPR033116">
    <property type="entry name" value="TRYPSIN_SER"/>
</dbReference>
<keyword evidence="2" id="KW-1015">Disulfide bond</keyword>
<accession>A0AAV7XU93</accession>
<organism evidence="8 9">
    <name type="scientific">Megalurothrips usitatus</name>
    <name type="common">bean blossom thrips</name>
    <dbReference type="NCBI Taxonomy" id="439358"/>
    <lineage>
        <taxon>Eukaryota</taxon>
        <taxon>Metazoa</taxon>
        <taxon>Ecdysozoa</taxon>
        <taxon>Arthropoda</taxon>
        <taxon>Hexapoda</taxon>
        <taxon>Insecta</taxon>
        <taxon>Pterygota</taxon>
        <taxon>Neoptera</taxon>
        <taxon>Paraneoptera</taxon>
        <taxon>Thysanoptera</taxon>
        <taxon>Terebrantia</taxon>
        <taxon>Thripoidea</taxon>
        <taxon>Thripidae</taxon>
        <taxon>Megalurothrips</taxon>
    </lineage>
</organism>
<dbReference type="Gene3D" id="2.40.10.10">
    <property type="entry name" value="Trypsin-like serine proteases"/>
    <property type="match status" value="2"/>
</dbReference>
<protein>
    <recommendedName>
        <fullName evidence="7">Peptidase S1 domain-containing protein</fullName>
    </recommendedName>
</protein>
<sequence>MAIASPSPLQVCCADGPPSPPSNEQWAAAGGAGTDYAGGYDPPSGGFGSPGGGGGASRPAIPEATDRFHPGKQPAPQVSPSTTIAKQRGRRSDADPGYPAENLALLPTEVCGMRFHPRPAERAEREEQAGNRSGLMQYPWMARLGYRRDADRLEYLCSGSLISERYVLTAAHCLVVHKGPASVRLGELDTHSDPDCVGSACAAAVEDIGVDEVLVHPEYMRGLNDIGLLRLARPAAFSESVNPVCLPIPAQGRPEEDLAGRTMTVASWGNTSPNRREHAPSQWLLHRRGQVLGPARCTSLYGSLDDVRFDPSMQLCVGGGCQGDSGSPLVLAEDAGDQAAPWSMQQRAILYGVLSYGQLDCALRSAPLVFTKVSRYVPWVVQNLKPNPFVSKEPAVSSSARLVDPRLTRPGRPRARTSH</sequence>
<dbReference type="InterPro" id="IPR001314">
    <property type="entry name" value="Peptidase_S1A"/>
</dbReference>
<keyword evidence="3" id="KW-0325">Glycoprotein</keyword>
<dbReference type="PROSITE" id="PS50240">
    <property type="entry name" value="TRYPSIN_DOM"/>
    <property type="match status" value="1"/>
</dbReference>
<dbReference type="AlphaFoldDB" id="A0AAV7XU93"/>
<evidence type="ECO:0000256" key="3">
    <source>
        <dbReference type="ARBA" id="ARBA00023180"/>
    </source>
</evidence>
<dbReference type="InterPro" id="IPR051487">
    <property type="entry name" value="Ser/Thr_Proteases_Immune/Dev"/>
</dbReference>
<dbReference type="GO" id="GO:0004252">
    <property type="term" value="F:serine-type endopeptidase activity"/>
    <property type="evidence" value="ECO:0007669"/>
    <property type="project" value="InterPro"/>
</dbReference>
<keyword evidence="9" id="KW-1185">Reference proteome</keyword>
<dbReference type="InterPro" id="IPR043504">
    <property type="entry name" value="Peptidase_S1_PA_chymotrypsin"/>
</dbReference>
<evidence type="ECO:0000256" key="4">
    <source>
        <dbReference type="ARBA" id="ARBA00024195"/>
    </source>
</evidence>
<feature type="compositionally biased region" description="Low complexity" evidence="6">
    <location>
        <begin position="34"/>
        <end position="44"/>
    </location>
</feature>
<evidence type="ECO:0000313" key="8">
    <source>
        <dbReference type="EMBL" id="KAJ1529769.1"/>
    </source>
</evidence>
<keyword evidence="1" id="KW-0732">Signal</keyword>
<gene>
    <name evidence="8" type="ORF">ONE63_006516</name>
</gene>
<dbReference type="SUPFAM" id="SSF50494">
    <property type="entry name" value="Trypsin-like serine proteases"/>
    <property type="match status" value="1"/>
</dbReference>
<feature type="compositionally biased region" description="Basic residues" evidence="6">
    <location>
        <begin position="409"/>
        <end position="419"/>
    </location>
</feature>
<dbReference type="EMBL" id="JAPTSV010000003">
    <property type="protein sequence ID" value="KAJ1529769.1"/>
    <property type="molecule type" value="Genomic_DNA"/>
</dbReference>